<dbReference type="STRING" id="53468.A0A0R3U1Y1"/>
<evidence type="ECO:0000313" key="5">
    <source>
        <dbReference type="WBParaSite" id="MCU_002771-RA"/>
    </source>
</evidence>
<reference evidence="5" key="2">
    <citation type="submission" date="2019-11" db="UniProtKB">
        <authorList>
            <consortium name="WormBaseParasite"/>
        </authorList>
    </citation>
    <scope>IDENTIFICATION</scope>
</reference>
<feature type="domain" description="Peptidase M16 C-terminal" evidence="2">
    <location>
        <begin position="208"/>
        <end position="391"/>
    </location>
</feature>
<dbReference type="Pfam" id="PF00675">
    <property type="entry name" value="Peptidase_M16"/>
    <property type="match status" value="1"/>
</dbReference>
<dbReference type="PANTHER" id="PTHR11851">
    <property type="entry name" value="METALLOPROTEASE"/>
    <property type="match status" value="1"/>
</dbReference>
<feature type="domain" description="Peptidase M16 N-terminal" evidence="1">
    <location>
        <begin position="63"/>
        <end position="190"/>
    </location>
</feature>
<reference evidence="3 4" key="1">
    <citation type="submission" date="2018-10" db="EMBL/GenBank/DDBJ databases">
        <authorList>
            <consortium name="Pathogen Informatics"/>
        </authorList>
    </citation>
    <scope>NUCLEOTIDE SEQUENCE [LARGE SCALE GENOMIC DNA]</scope>
</reference>
<dbReference type="WBParaSite" id="MCU_002771-RA">
    <property type="protein sequence ID" value="MCU_002771-RA"/>
    <property type="gene ID" value="MCU_002771"/>
</dbReference>
<dbReference type="InterPro" id="IPR007863">
    <property type="entry name" value="Peptidase_M16_C"/>
</dbReference>
<evidence type="ECO:0000313" key="3">
    <source>
        <dbReference type="EMBL" id="VDD74409.1"/>
    </source>
</evidence>
<proteinExistence type="predicted"/>
<dbReference type="InterPro" id="IPR050361">
    <property type="entry name" value="MPP/UQCRC_Complex"/>
</dbReference>
<dbReference type="GO" id="GO:0005739">
    <property type="term" value="C:mitochondrion"/>
    <property type="evidence" value="ECO:0007669"/>
    <property type="project" value="TreeGrafter"/>
</dbReference>
<dbReference type="Proteomes" id="UP000267029">
    <property type="component" value="Unassembled WGS sequence"/>
</dbReference>
<gene>
    <name evidence="3" type="ORF">MCOS_LOCUS412</name>
</gene>
<dbReference type="SUPFAM" id="SSF63411">
    <property type="entry name" value="LuxS/MPP-like metallohydrolase"/>
    <property type="match status" value="2"/>
</dbReference>
<organism evidence="5">
    <name type="scientific">Mesocestoides corti</name>
    <name type="common">Flatworm</name>
    <dbReference type="NCBI Taxonomy" id="53468"/>
    <lineage>
        <taxon>Eukaryota</taxon>
        <taxon>Metazoa</taxon>
        <taxon>Spiralia</taxon>
        <taxon>Lophotrochozoa</taxon>
        <taxon>Platyhelminthes</taxon>
        <taxon>Cestoda</taxon>
        <taxon>Eucestoda</taxon>
        <taxon>Cyclophyllidea</taxon>
        <taxon>Mesocestoididae</taxon>
        <taxon>Mesocestoides</taxon>
    </lineage>
</organism>
<dbReference type="Gene3D" id="3.30.830.10">
    <property type="entry name" value="Metalloenzyme, LuxS/M16 peptidase-like"/>
    <property type="match status" value="2"/>
</dbReference>
<name>A0A0R3U1Y1_MESCO</name>
<dbReference type="OrthoDB" id="6369905at2759"/>
<dbReference type="EMBL" id="UXSR01000035">
    <property type="protein sequence ID" value="VDD74409.1"/>
    <property type="molecule type" value="Genomic_DNA"/>
</dbReference>
<dbReference type="PANTHER" id="PTHR11851:SF226">
    <property type="entry name" value="CYTOCHROME B-C1 COMPLEX SUBUNIT 2, MITOCHONDRIAL"/>
    <property type="match status" value="1"/>
</dbReference>
<dbReference type="InterPro" id="IPR011249">
    <property type="entry name" value="Metalloenz_LuxS/M16"/>
</dbReference>
<dbReference type="Pfam" id="PF05193">
    <property type="entry name" value="Peptidase_M16_C"/>
    <property type="match status" value="1"/>
</dbReference>
<evidence type="ECO:0000313" key="4">
    <source>
        <dbReference type="Proteomes" id="UP000267029"/>
    </source>
</evidence>
<dbReference type="GO" id="GO:0046872">
    <property type="term" value="F:metal ion binding"/>
    <property type="evidence" value="ECO:0007669"/>
    <property type="project" value="InterPro"/>
</dbReference>
<protein>
    <submittedName>
        <fullName evidence="5">Peptidase_M16 domain-containing protein</fullName>
    </submittedName>
</protein>
<dbReference type="AlphaFoldDB" id="A0A0R3U1Y1"/>
<dbReference type="InterPro" id="IPR011765">
    <property type="entry name" value="Pept_M16_N"/>
</dbReference>
<evidence type="ECO:0000259" key="2">
    <source>
        <dbReference type="Pfam" id="PF05193"/>
    </source>
</evidence>
<sequence length="479" mass="51595">MKAYRVCKVLSVPSRASGATALKRNITKSDRTLTVVEGDGGIQYASLPQPSGWNGLTRLVAIFKAGSRYETSPKLHGITHLIRRSCGLSTTNYTAVNLVRHIQQMGAQLQCHTTREHIIYSVDVAPNLAPRAGYILATMATRTAFYEWELKDQAHKLMRKDIDIFNRRQFDALTLDLLHDAAFGQHPDGTGLGNSLYADVNRIGTHSIDDIEAFLSQRFTPANVAFIVTGSGPGVNGLELCESMHEAARLRPNSDVPKSSYGPKYGFIGGERRREMTGAPETYAALAWPTSGGRMADCETSLALSVIAAALAPPVQSVAYGSKASLLLPSGAALATPIHFTYSDHGLFGCMISGVDGKSVGEQVVVARNSIGEIASKGLSEEQFEQAKSRLKTEVFMRAENQVSLTTDIAVQLLDHGGDCEDNESVFRNAEDICRAVDQLQLADVNQVFEETVTGPTMALSCVGTDIAYVPPLASLTAA</sequence>
<evidence type="ECO:0000259" key="1">
    <source>
        <dbReference type="Pfam" id="PF00675"/>
    </source>
</evidence>
<accession>A0A0R3U1Y1</accession>
<keyword evidence="4" id="KW-1185">Reference proteome</keyword>